<dbReference type="EMBL" id="CP018099">
    <property type="protein sequence ID" value="APF17948.1"/>
    <property type="molecule type" value="Genomic_DNA"/>
</dbReference>
<feature type="transmembrane region" description="Helical" evidence="8">
    <location>
        <begin position="226"/>
        <end position="243"/>
    </location>
</feature>
<evidence type="ECO:0000313" key="10">
    <source>
        <dbReference type="EMBL" id="EHO42003.1"/>
    </source>
</evidence>
<proteinExistence type="inferred from homology"/>
<dbReference type="EMBL" id="CM001402">
    <property type="protein sequence ID" value="EHO42003.1"/>
    <property type="molecule type" value="Genomic_DNA"/>
</dbReference>
<protein>
    <recommendedName>
        <fullName evidence="8">Probable membrane transporter protein</fullName>
    </recommendedName>
</protein>
<evidence type="ECO:0000256" key="5">
    <source>
        <dbReference type="ARBA" id="ARBA00022692"/>
    </source>
</evidence>
<dbReference type="PANTHER" id="PTHR30269">
    <property type="entry name" value="TRANSMEMBRANE PROTEIN YFCA"/>
    <property type="match status" value="1"/>
</dbReference>
<keyword evidence="7 8" id="KW-0472">Membrane</keyword>
<keyword evidence="4 8" id="KW-1003">Cell membrane</keyword>
<dbReference type="GO" id="GO:0005886">
    <property type="term" value="C:plasma membrane"/>
    <property type="evidence" value="ECO:0007669"/>
    <property type="project" value="UniProtKB-SubCell"/>
</dbReference>
<keyword evidence="6 8" id="KW-1133">Transmembrane helix</keyword>
<evidence type="ECO:0000256" key="8">
    <source>
        <dbReference type="RuleBase" id="RU363041"/>
    </source>
</evidence>
<dbReference type="KEGG" id="caby:Cabys_1199"/>
<comment type="subcellular location">
    <subcellularLocation>
        <location evidence="1 8">Cell membrane</location>
        <topology evidence="1 8">Multi-pass membrane protein</topology>
    </subcellularLocation>
</comment>
<evidence type="ECO:0000256" key="1">
    <source>
        <dbReference type="ARBA" id="ARBA00004651"/>
    </source>
</evidence>
<dbReference type="AlphaFoldDB" id="H1XY76"/>
<dbReference type="OrthoDB" id="7843147at2"/>
<evidence type="ECO:0000313" key="9">
    <source>
        <dbReference type="EMBL" id="APF17948.1"/>
    </source>
</evidence>
<feature type="transmembrane region" description="Helical" evidence="8">
    <location>
        <begin position="67"/>
        <end position="85"/>
    </location>
</feature>
<evidence type="ECO:0000256" key="4">
    <source>
        <dbReference type="ARBA" id="ARBA00022475"/>
    </source>
</evidence>
<dbReference type="Pfam" id="PF01925">
    <property type="entry name" value="TauE"/>
    <property type="match status" value="1"/>
</dbReference>
<evidence type="ECO:0000313" key="12">
    <source>
        <dbReference type="Proteomes" id="UP000183868"/>
    </source>
</evidence>
<organism evidence="10 11">
    <name type="scientific">Caldithrix abyssi DSM 13497</name>
    <dbReference type="NCBI Taxonomy" id="880073"/>
    <lineage>
        <taxon>Bacteria</taxon>
        <taxon>Pseudomonadati</taxon>
        <taxon>Calditrichota</taxon>
        <taxon>Calditrichia</taxon>
        <taxon>Calditrichales</taxon>
        <taxon>Calditrichaceae</taxon>
        <taxon>Caldithrix</taxon>
    </lineage>
</organism>
<feature type="transmembrane region" description="Helical" evidence="8">
    <location>
        <begin position="6"/>
        <end position="32"/>
    </location>
</feature>
<evidence type="ECO:0000256" key="6">
    <source>
        <dbReference type="ARBA" id="ARBA00022989"/>
    </source>
</evidence>
<evidence type="ECO:0000256" key="7">
    <source>
        <dbReference type="ARBA" id="ARBA00023136"/>
    </source>
</evidence>
<dbReference type="InterPro" id="IPR002781">
    <property type="entry name" value="TM_pro_TauE-like"/>
</dbReference>
<feature type="transmembrane region" description="Helical" evidence="8">
    <location>
        <begin position="44"/>
        <end position="61"/>
    </location>
</feature>
<evidence type="ECO:0000256" key="2">
    <source>
        <dbReference type="ARBA" id="ARBA00009142"/>
    </source>
</evidence>
<feature type="transmembrane region" description="Helical" evidence="8">
    <location>
        <begin position="97"/>
        <end position="116"/>
    </location>
</feature>
<dbReference type="Proteomes" id="UP000004671">
    <property type="component" value="Chromosome"/>
</dbReference>
<name>H1XY76_CALAY</name>
<keyword evidence="11" id="KW-1185">Reference proteome</keyword>
<keyword evidence="5 8" id="KW-0812">Transmembrane</keyword>
<feature type="transmembrane region" description="Helical" evidence="8">
    <location>
        <begin position="195"/>
        <end position="214"/>
    </location>
</feature>
<feature type="transmembrane region" description="Helical" evidence="8">
    <location>
        <begin position="170"/>
        <end position="189"/>
    </location>
</feature>
<dbReference type="PANTHER" id="PTHR30269:SF37">
    <property type="entry name" value="MEMBRANE TRANSPORTER PROTEIN"/>
    <property type="match status" value="1"/>
</dbReference>
<dbReference type="HOGENOM" id="CLU_1136390_0_0_0"/>
<dbReference type="PaxDb" id="880073-Calab_2393"/>
<keyword evidence="3" id="KW-0813">Transport</keyword>
<sequence length="244" mass="27231">MEAIIFLFAVLVIFVAYFVKGFTGFGPALILIPTLSYFYAPPQVIFLSALLDVFGGIYLLAKVYRLINWKFVLPILALFFPGAYIGAKLLNAFDVALLKTLLGLAMIFFIGLIWFNTIASSHKFKIKTSHKISLPLAFLAGIGGGLFGISGPLLVIYFKLALKKASFRAQLIAIFAFGAAWRLLLYHSLGTEVSFNMWQLFIFITVMFLAVVTGNRWQLRINPIKFDRFVAAVLLIPSLTLLLF</sequence>
<gene>
    <name evidence="9" type="ORF">Cabys_1199</name>
    <name evidence="10" type="ORF">Calab_2393</name>
</gene>
<comment type="similarity">
    <text evidence="2 8">Belongs to the 4-toluene sulfonate uptake permease (TSUP) (TC 2.A.102) family.</text>
</comment>
<reference evidence="9 12" key="2">
    <citation type="submission" date="2016-11" db="EMBL/GenBank/DDBJ databases">
        <title>Genomic analysis of Caldithrix abyssi and proposal of a novel bacterial phylum Caldithrichaeota.</title>
        <authorList>
            <person name="Kublanov I."/>
            <person name="Sigalova O."/>
            <person name="Gavrilov S."/>
            <person name="Lebedinsky A."/>
            <person name="Ivanova N."/>
            <person name="Daum C."/>
            <person name="Reddy T."/>
            <person name="Klenk H.P."/>
            <person name="Goker M."/>
            <person name="Reva O."/>
            <person name="Miroshnichenko M."/>
            <person name="Kyprides N."/>
            <person name="Woyke T."/>
            <person name="Gelfand M."/>
        </authorList>
    </citation>
    <scope>NUCLEOTIDE SEQUENCE [LARGE SCALE GENOMIC DNA]</scope>
    <source>
        <strain evidence="9 12">LF13</strain>
    </source>
</reference>
<dbReference type="Proteomes" id="UP000183868">
    <property type="component" value="Chromosome"/>
</dbReference>
<dbReference type="RefSeq" id="WP_006929211.1">
    <property type="nucleotide sequence ID" value="NZ_CM001402.1"/>
</dbReference>
<evidence type="ECO:0000313" key="11">
    <source>
        <dbReference type="Proteomes" id="UP000004671"/>
    </source>
</evidence>
<dbReference type="eggNOG" id="COG0730">
    <property type="taxonomic scope" value="Bacteria"/>
</dbReference>
<dbReference type="InterPro" id="IPR052017">
    <property type="entry name" value="TSUP"/>
</dbReference>
<dbReference type="InParanoid" id="H1XY76"/>
<dbReference type="STRING" id="880073.Cabys_1199"/>
<feature type="transmembrane region" description="Helical" evidence="8">
    <location>
        <begin position="136"/>
        <end position="158"/>
    </location>
</feature>
<evidence type="ECO:0000256" key="3">
    <source>
        <dbReference type="ARBA" id="ARBA00022448"/>
    </source>
</evidence>
<reference evidence="10 11" key="1">
    <citation type="submission" date="2011-09" db="EMBL/GenBank/DDBJ databases">
        <title>The permanent draft genome of Caldithrix abyssi DSM 13497.</title>
        <authorList>
            <consortium name="US DOE Joint Genome Institute (JGI-PGF)"/>
            <person name="Lucas S."/>
            <person name="Han J."/>
            <person name="Lapidus A."/>
            <person name="Bruce D."/>
            <person name="Goodwin L."/>
            <person name="Pitluck S."/>
            <person name="Peters L."/>
            <person name="Kyrpides N."/>
            <person name="Mavromatis K."/>
            <person name="Ivanova N."/>
            <person name="Mikhailova N."/>
            <person name="Chertkov O."/>
            <person name="Detter J.C."/>
            <person name="Tapia R."/>
            <person name="Han C."/>
            <person name="Land M."/>
            <person name="Hauser L."/>
            <person name="Markowitz V."/>
            <person name="Cheng J.-F."/>
            <person name="Hugenholtz P."/>
            <person name="Woyke T."/>
            <person name="Wu D."/>
            <person name="Spring S."/>
            <person name="Brambilla E."/>
            <person name="Klenk H.-P."/>
            <person name="Eisen J.A."/>
        </authorList>
    </citation>
    <scope>NUCLEOTIDE SEQUENCE [LARGE SCALE GENOMIC DNA]</scope>
    <source>
        <strain evidence="10 11">DSM 13497</strain>
    </source>
</reference>
<accession>H1XY76</accession>